<sequence length="191" mass="21525">MAGRATAVSYSHRVDSEPGLSNDVTPVIGKGRRQRRHGLLHRDRGERVDLTRRPVPKQLVRPCARALRGEITMFIDRRIERHQLPYFLKVFNGVNDKPIGFLGNVSADGLLLISQLPMMIGVEFALRLKVPGTDGCQQVIDLRASCLWCHEDATPHHYDAGFSLQWAPPEYGQLVEALRRYFSFQPLPASA</sequence>
<dbReference type="AlphaFoldDB" id="A0A5E6WLV3"/>
<organism evidence="3 4">
    <name type="scientific">Pseudomonas fluorescens</name>
    <dbReference type="NCBI Taxonomy" id="294"/>
    <lineage>
        <taxon>Bacteria</taxon>
        <taxon>Pseudomonadati</taxon>
        <taxon>Pseudomonadota</taxon>
        <taxon>Gammaproteobacteria</taxon>
        <taxon>Pseudomonadales</taxon>
        <taxon>Pseudomonadaceae</taxon>
        <taxon>Pseudomonas</taxon>
    </lineage>
</organism>
<gene>
    <name evidence="3" type="ORF">PS645_04726</name>
</gene>
<dbReference type="EMBL" id="CABVGX010000053">
    <property type="protein sequence ID" value="VVN28951.1"/>
    <property type="molecule type" value="Genomic_DNA"/>
</dbReference>
<dbReference type="GO" id="GO:0035438">
    <property type="term" value="F:cyclic-di-GMP binding"/>
    <property type="evidence" value="ECO:0007669"/>
    <property type="project" value="InterPro"/>
</dbReference>
<proteinExistence type="predicted"/>
<dbReference type="InterPro" id="IPR009875">
    <property type="entry name" value="PilZ_domain"/>
</dbReference>
<feature type="domain" description="PilZ" evidence="2">
    <location>
        <begin position="77"/>
        <end position="181"/>
    </location>
</feature>
<dbReference type="Proteomes" id="UP000325607">
    <property type="component" value="Unassembled WGS sequence"/>
</dbReference>
<evidence type="ECO:0000259" key="2">
    <source>
        <dbReference type="Pfam" id="PF07238"/>
    </source>
</evidence>
<accession>A0A5E6WLV3</accession>
<evidence type="ECO:0000313" key="4">
    <source>
        <dbReference type="Proteomes" id="UP000325607"/>
    </source>
</evidence>
<evidence type="ECO:0000313" key="3">
    <source>
        <dbReference type="EMBL" id="VVN28951.1"/>
    </source>
</evidence>
<protein>
    <recommendedName>
        <fullName evidence="2">PilZ domain-containing protein</fullName>
    </recommendedName>
</protein>
<dbReference type="Pfam" id="PF07238">
    <property type="entry name" value="PilZ"/>
    <property type="match status" value="1"/>
</dbReference>
<evidence type="ECO:0000256" key="1">
    <source>
        <dbReference type="SAM" id="MobiDB-lite"/>
    </source>
</evidence>
<name>A0A5E6WLV3_PSEFL</name>
<feature type="region of interest" description="Disordered" evidence="1">
    <location>
        <begin position="1"/>
        <end position="38"/>
    </location>
</feature>
<reference evidence="3 4" key="1">
    <citation type="submission" date="2019-09" db="EMBL/GenBank/DDBJ databases">
        <authorList>
            <person name="Chandra G."/>
            <person name="Truman W A."/>
        </authorList>
    </citation>
    <scope>NUCLEOTIDE SEQUENCE [LARGE SCALE GENOMIC DNA]</scope>
    <source>
        <strain evidence="3">PS645</strain>
    </source>
</reference>